<keyword evidence="3" id="KW-1185">Reference proteome</keyword>
<proteinExistence type="predicted"/>
<organism evidence="2 3">
    <name type="scientific">Cymbomonas tetramitiformis</name>
    <dbReference type="NCBI Taxonomy" id="36881"/>
    <lineage>
        <taxon>Eukaryota</taxon>
        <taxon>Viridiplantae</taxon>
        <taxon>Chlorophyta</taxon>
        <taxon>Pyramimonadophyceae</taxon>
        <taxon>Pyramimonadales</taxon>
        <taxon>Pyramimonadaceae</taxon>
        <taxon>Cymbomonas</taxon>
    </lineage>
</organism>
<evidence type="ECO:0000313" key="3">
    <source>
        <dbReference type="Proteomes" id="UP001190700"/>
    </source>
</evidence>
<dbReference type="EMBL" id="LGRX02019136">
    <property type="protein sequence ID" value="KAK3258939.1"/>
    <property type="molecule type" value="Genomic_DNA"/>
</dbReference>
<dbReference type="Proteomes" id="UP001190700">
    <property type="component" value="Unassembled WGS sequence"/>
</dbReference>
<evidence type="ECO:0000313" key="2">
    <source>
        <dbReference type="EMBL" id="KAK3258939.1"/>
    </source>
</evidence>
<reference evidence="2 3" key="1">
    <citation type="journal article" date="2015" name="Genome Biol. Evol.">
        <title>Comparative Genomics of a Bacterivorous Green Alga Reveals Evolutionary Causalities and Consequences of Phago-Mixotrophic Mode of Nutrition.</title>
        <authorList>
            <person name="Burns J.A."/>
            <person name="Paasch A."/>
            <person name="Narechania A."/>
            <person name="Kim E."/>
        </authorList>
    </citation>
    <scope>NUCLEOTIDE SEQUENCE [LARGE SCALE GENOMIC DNA]</scope>
    <source>
        <strain evidence="2 3">PLY_AMNH</strain>
    </source>
</reference>
<accession>A0AAE0FFT9</accession>
<gene>
    <name evidence="2" type="ORF">CYMTET_32039</name>
</gene>
<comment type="caution">
    <text evidence="2">The sequence shown here is derived from an EMBL/GenBank/DDBJ whole genome shotgun (WGS) entry which is preliminary data.</text>
</comment>
<feature type="region of interest" description="Disordered" evidence="1">
    <location>
        <begin position="81"/>
        <end position="101"/>
    </location>
</feature>
<name>A0AAE0FFT9_9CHLO</name>
<evidence type="ECO:0000256" key="1">
    <source>
        <dbReference type="SAM" id="MobiDB-lite"/>
    </source>
</evidence>
<sequence length="151" mass="17465">MVSFIAATLLRVVPQQADMRLLASPSWVPRGSSRYDYIARYDTVRNATNHSHSLLIEKPFEAREEDIPVHTTTEFERFATEVRGRNKKEGGDSSRPEKYNTKGKDFDVVWRNGKLLMVNTTDSSEVARKIYTDYRAKRPQVFDPLTEEPRL</sequence>
<protein>
    <submittedName>
        <fullName evidence="2">Uncharacterized protein</fullName>
    </submittedName>
</protein>
<dbReference type="AlphaFoldDB" id="A0AAE0FFT9"/>